<feature type="compositionally biased region" description="Basic and acidic residues" evidence="1">
    <location>
        <begin position="21"/>
        <end position="31"/>
    </location>
</feature>
<comment type="caution">
    <text evidence="2">The sequence shown here is derived from an EMBL/GenBank/DDBJ whole genome shotgun (WGS) entry which is preliminary data.</text>
</comment>
<proteinExistence type="predicted"/>
<evidence type="ECO:0000313" key="2">
    <source>
        <dbReference type="EMBL" id="CAH9119446.1"/>
    </source>
</evidence>
<protein>
    <submittedName>
        <fullName evidence="2">Uncharacterized protein</fullName>
    </submittedName>
</protein>
<reference evidence="2" key="1">
    <citation type="submission" date="2022-07" db="EMBL/GenBank/DDBJ databases">
        <authorList>
            <person name="Macas J."/>
            <person name="Novak P."/>
            <person name="Neumann P."/>
        </authorList>
    </citation>
    <scope>NUCLEOTIDE SEQUENCE</scope>
</reference>
<sequence length="231" mass="26078">MHLYRKKQAFYQGDSEDKNEEQEKPHLPDKNSRRRPNRRPKWRPSRPPTGKIRSQPRFDSGPGKDRRLPTLDRRRPPTVAACGTRGRNQPPVGQTGRQAARQDGRRPPAGPPAAAGIRRDPPRSDLTMKRRQAADVWRKAAALCGRLRLTGTGHRPLSATRTAGGRREAEGGRLFGRLRGNFCYKLPDFSSTQTHQFQAQIRSKRASSSSSKLGFPPLLHLQLQSFISFSF</sequence>
<feature type="compositionally biased region" description="Basic residues" evidence="1">
    <location>
        <begin position="32"/>
        <end position="44"/>
    </location>
</feature>
<feature type="region of interest" description="Disordered" evidence="1">
    <location>
        <begin position="1"/>
        <end position="128"/>
    </location>
</feature>
<dbReference type="EMBL" id="CAMAPF010000914">
    <property type="protein sequence ID" value="CAH9119446.1"/>
    <property type="molecule type" value="Genomic_DNA"/>
</dbReference>
<evidence type="ECO:0000256" key="1">
    <source>
        <dbReference type="SAM" id="MobiDB-lite"/>
    </source>
</evidence>
<gene>
    <name evidence="2" type="ORF">CEPIT_LOCUS22686</name>
</gene>
<keyword evidence="3" id="KW-1185">Reference proteome</keyword>
<dbReference type="AlphaFoldDB" id="A0AAV0EDL0"/>
<organism evidence="2 3">
    <name type="scientific">Cuscuta epithymum</name>
    <dbReference type="NCBI Taxonomy" id="186058"/>
    <lineage>
        <taxon>Eukaryota</taxon>
        <taxon>Viridiplantae</taxon>
        <taxon>Streptophyta</taxon>
        <taxon>Embryophyta</taxon>
        <taxon>Tracheophyta</taxon>
        <taxon>Spermatophyta</taxon>
        <taxon>Magnoliopsida</taxon>
        <taxon>eudicotyledons</taxon>
        <taxon>Gunneridae</taxon>
        <taxon>Pentapetalae</taxon>
        <taxon>asterids</taxon>
        <taxon>lamiids</taxon>
        <taxon>Solanales</taxon>
        <taxon>Convolvulaceae</taxon>
        <taxon>Cuscuteae</taxon>
        <taxon>Cuscuta</taxon>
        <taxon>Cuscuta subgen. Cuscuta</taxon>
    </lineage>
</organism>
<feature type="compositionally biased region" description="Basic and acidic residues" evidence="1">
    <location>
        <begin position="62"/>
        <end position="75"/>
    </location>
</feature>
<dbReference type="Proteomes" id="UP001152523">
    <property type="component" value="Unassembled WGS sequence"/>
</dbReference>
<feature type="compositionally biased region" description="Basic and acidic residues" evidence="1">
    <location>
        <begin position="117"/>
        <end position="128"/>
    </location>
</feature>
<evidence type="ECO:0000313" key="3">
    <source>
        <dbReference type="Proteomes" id="UP001152523"/>
    </source>
</evidence>
<accession>A0AAV0EDL0</accession>
<name>A0AAV0EDL0_9ASTE</name>